<evidence type="ECO:0000256" key="1">
    <source>
        <dbReference type="ARBA" id="ARBA00004049"/>
    </source>
</evidence>
<evidence type="ECO:0000313" key="10">
    <source>
        <dbReference type="Proteomes" id="UP000017836"/>
    </source>
</evidence>
<dbReference type="GO" id="GO:0003700">
    <property type="term" value="F:DNA-binding transcription factor activity"/>
    <property type="evidence" value="ECO:0007669"/>
    <property type="project" value="InterPro"/>
</dbReference>
<keyword evidence="6" id="KW-0539">Nucleus</keyword>
<dbReference type="STRING" id="13333.U5D717"/>
<dbReference type="OrthoDB" id="6270329at2759"/>
<sequence length="338" mass="38613">MDSFATLPLRALAVFRNVLNEELVKSVHVYLCENGKEITVEREFMFCPNSYKQMTPIPNLVHGSSGFNIHIFNNVGAIVEAIREGQQVGLWLCILLFNSHHPPVSSPLPALLTISRNPKLKSIPTLANDLQKVSEFRCAIEDEEVNTFDRQESTRVYEFNFFDKSQIAPVVHTVPSPSSFAEGLSKIQHIGNSIPVRNKVWKNRAPTKHVASIALSDLSKHFNVPMAEASRNLKVGLTVLKRKCREFGIPRWPHRKIKSLDSLIHDLQDEVKRQERENEAAAKAATKRRKLLERERETIERRPASEIQSETKRFRQDVFKRRHKAKALSNKVATSLRI</sequence>
<keyword evidence="5" id="KW-0804">Transcription</keyword>
<dbReference type="PANTHER" id="PTHR46373:SF12">
    <property type="entry name" value="PROTEIN RKD5"/>
    <property type="match status" value="1"/>
</dbReference>
<feature type="coiled-coil region" evidence="7">
    <location>
        <begin position="257"/>
        <end position="302"/>
    </location>
</feature>
<dbReference type="EMBL" id="KI392384">
    <property type="protein sequence ID" value="ERN17212.1"/>
    <property type="molecule type" value="Genomic_DNA"/>
</dbReference>
<evidence type="ECO:0000256" key="7">
    <source>
        <dbReference type="SAM" id="Coils"/>
    </source>
</evidence>
<dbReference type="Gramene" id="ERN17212">
    <property type="protein sequence ID" value="ERN17212"/>
    <property type="gene ID" value="AMTR_s00044p00165760"/>
</dbReference>
<keyword evidence="3 7" id="KW-0175">Coiled coil</keyword>
<dbReference type="Pfam" id="PF02042">
    <property type="entry name" value="RWP-RK"/>
    <property type="match status" value="1"/>
</dbReference>
<dbReference type="HOGENOM" id="CLU_073979_0_0_1"/>
<dbReference type="InterPro" id="IPR044607">
    <property type="entry name" value="RKD-like"/>
</dbReference>
<dbReference type="OMA" id="GSYVEMQ"/>
<comment type="function">
    <text evidence="1">Putative transcription factor.</text>
</comment>
<dbReference type="PROSITE" id="PS51519">
    <property type="entry name" value="RWP_RK"/>
    <property type="match status" value="1"/>
</dbReference>
<evidence type="ECO:0000256" key="6">
    <source>
        <dbReference type="ARBA" id="ARBA00023242"/>
    </source>
</evidence>
<dbReference type="GO" id="GO:0003677">
    <property type="term" value="F:DNA binding"/>
    <property type="evidence" value="ECO:0007669"/>
    <property type="project" value="UniProtKB-KW"/>
</dbReference>
<dbReference type="Proteomes" id="UP000017836">
    <property type="component" value="Unassembled WGS sequence"/>
</dbReference>
<feature type="domain" description="RWP-RK" evidence="8">
    <location>
        <begin position="195"/>
        <end position="280"/>
    </location>
</feature>
<protein>
    <recommendedName>
        <fullName evidence="8">RWP-RK domain-containing protein</fullName>
    </recommendedName>
</protein>
<evidence type="ECO:0000256" key="2">
    <source>
        <dbReference type="ARBA" id="ARBA00023015"/>
    </source>
</evidence>
<reference evidence="10" key="1">
    <citation type="journal article" date="2013" name="Science">
        <title>The Amborella genome and the evolution of flowering plants.</title>
        <authorList>
            <consortium name="Amborella Genome Project"/>
        </authorList>
    </citation>
    <scope>NUCLEOTIDE SEQUENCE [LARGE SCALE GENOMIC DNA]</scope>
</reference>
<gene>
    <name evidence="9" type="ORF">AMTR_s00044p00165760</name>
</gene>
<organism evidence="9 10">
    <name type="scientific">Amborella trichopoda</name>
    <dbReference type="NCBI Taxonomy" id="13333"/>
    <lineage>
        <taxon>Eukaryota</taxon>
        <taxon>Viridiplantae</taxon>
        <taxon>Streptophyta</taxon>
        <taxon>Embryophyta</taxon>
        <taxon>Tracheophyta</taxon>
        <taxon>Spermatophyta</taxon>
        <taxon>Magnoliopsida</taxon>
        <taxon>Amborellales</taxon>
        <taxon>Amborellaceae</taxon>
        <taxon>Amborella</taxon>
    </lineage>
</organism>
<dbReference type="eggNOG" id="ENOG502QSPQ">
    <property type="taxonomic scope" value="Eukaryota"/>
</dbReference>
<dbReference type="KEGG" id="atr:18445546"/>
<evidence type="ECO:0000259" key="8">
    <source>
        <dbReference type="PROSITE" id="PS51519"/>
    </source>
</evidence>
<keyword evidence="4" id="KW-0238">DNA-binding</keyword>
<evidence type="ECO:0000313" key="9">
    <source>
        <dbReference type="EMBL" id="ERN17212.1"/>
    </source>
</evidence>
<evidence type="ECO:0000256" key="5">
    <source>
        <dbReference type="ARBA" id="ARBA00023163"/>
    </source>
</evidence>
<keyword evidence="10" id="KW-1185">Reference proteome</keyword>
<name>U5D717_AMBTC</name>
<evidence type="ECO:0000256" key="4">
    <source>
        <dbReference type="ARBA" id="ARBA00023125"/>
    </source>
</evidence>
<accession>U5D717</accession>
<evidence type="ECO:0000256" key="3">
    <source>
        <dbReference type="ARBA" id="ARBA00023054"/>
    </source>
</evidence>
<proteinExistence type="predicted"/>
<keyword evidence="2" id="KW-0805">Transcription regulation</keyword>
<dbReference type="InterPro" id="IPR003035">
    <property type="entry name" value="RWP-RK_dom"/>
</dbReference>
<dbReference type="PANTHER" id="PTHR46373">
    <property type="entry name" value="PROTEIN RKD4"/>
    <property type="match status" value="1"/>
</dbReference>
<dbReference type="AlphaFoldDB" id="U5D717"/>